<dbReference type="RefSeq" id="WP_151424547.1">
    <property type="nucleotide sequence ID" value="NZ_WBJX01000005.1"/>
</dbReference>
<evidence type="ECO:0000256" key="1">
    <source>
        <dbReference type="ARBA" id="ARBA00006284"/>
    </source>
</evidence>
<evidence type="ECO:0000313" key="5">
    <source>
        <dbReference type="EMBL" id="KAB1636830.1"/>
    </source>
</evidence>
<protein>
    <submittedName>
        <fullName evidence="5">Glycerate kinase</fullName>
    </submittedName>
</protein>
<accession>A0A7J5AZ36</accession>
<dbReference type="PIRSF" id="PIRSF006078">
    <property type="entry name" value="GlxK"/>
    <property type="match status" value="1"/>
</dbReference>
<dbReference type="InterPro" id="IPR036129">
    <property type="entry name" value="Glycerate_kinase_sf"/>
</dbReference>
<evidence type="ECO:0000256" key="3">
    <source>
        <dbReference type="ARBA" id="ARBA00022777"/>
    </source>
</evidence>
<dbReference type="InterPro" id="IPR018193">
    <property type="entry name" value="Glyc_kinase_flavodox-like_fold"/>
</dbReference>
<evidence type="ECO:0000313" key="6">
    <source>
        <dbReference type="Proteomes" id="UP000490386"/>
    </source>
</evidence>
<organism evidence="5 6">
    <name type="scientific">Pseudoclavibacter terrae</name>
    <dbReference type="NCBI Taxonomy" id="1530195"/>
    <lineage>
        <taxon>Bacteria</taxon>
        <taxon>Bacillati</taxon>
        <taxon>Actinomycetota</taxon>
        <taxon>Actinomycetes</taxon>
        <taxon>Micrococcales</taxon>
        <taxon>Microbacteriaceae</taxon>
        <taxon>Pseudoclavibacter</taxon>
    </lineage>
</organism>
<keyword evidence="3 4" id="KW-0418">Kinase</keyword>
<comment type="similarity">
    <text evidence="1 4">Belongs to the glycerate kinase type-1 family.</text>
</comment>
<proteinExistence type="inferred from homology"/>
<dbReference type="GO" id="GO:0031388">
    <property type="term" value="P:organic acid phosphorylation"/>
    <property type="evidence" value="ECO:0007669"/>
    <property type="project" value="UniProtKB-UniRule"/>
</dbReference>
<dbReference type="PANTHER" id="PTHR21599">
    <property type="entry name" value="GLYCERATE KINASE"/>
    <property type="match status" value="1"/>
</dbReference>
<dbReference type="GO" id="GO:0008887">
    <property type="term" value="F:glycerate kinase activity"/>
    <property type="evidence" value="ECO:0007669"/>
    <property type="project" value="UniProtKB-UniRule"/>
</dbReference>
<dbReference type="SUPFAM" id="SSF110738">
    <property type="entry name" value="Glycerate kinase I"/>
    <property type="match status" value="1"/>
</dbReference>
<dbReference type="OrthoDB" id="9774290at2"/>
<keyword evidence="6" id="KW-1185">Reference proteome</keyword>
<name>A0A7J5AZ36_9MICO</name>
<dbReference type="EMBL" id="WBJX01000005">
    <property type="protein sequence ID" value="KAB1636830.1"/>
    <property type="molecule type" value="Genomic_DNA"/>
</dbReference>
<reference evidence="5 6" key="1">
    <citation type="submission" date="2019-09" db="EMBL/GenBank/DDBJ databases">
        <title>Phylogeny of genus Pseudoclavibacter and closely related genus.</title>
        <authorList>
            <person name="Li Y."/>
        </authorList>
    </citation>
    <scope>NUCLEOTIDE SEQUENCE [LARGE SCALE GENOMIC DNA]</scope>
    <source>
        <strain evidence="5 6">THG-MD12</strain>
    </source>
</reference>
<dbReference type="Gene3D" id="3.90.1510.10">
    <property type="entry name" value="Glycerate kinase, domain 2"/>
    <property type="match status" value="1"/>
</dbReference>
<evidence type="ECO:0000256" key="2">
    <source>
        <dbReference type="ARBA" id="ARBA00022679"/>
    </source>
</evidence>
<keyword evidence="2 4" id="KW-0808">Transferase</keyword>
<dbReference type="Proteomes" id="UP000490386">
    <property type="component" value="Unassembled WGS sequence"/>
</dbReference>
<comment type="caution">
    <text evidence="5">The sequence shown here is derived from an EMBL/GenBank/DDBJ whole genome shotgun (WGS) entry which is preliminary data.</text>
</comment>
<dbReference type="Pfam" id="PF02595">
    <property type="entry name" value="Gly_kinase"/>
    <property type="match status" value="1"/>
</dbReference>
<dbReference type="AlphaFoldDB" id="A0A7J5AZ36"/>
<dbReference type="InterPro" id="IPR004381">
    <property type="entry name" value="Glycerate_kinase"/>
</dbReference>
<evidence type="ECO:0000256" key="4">
    <source>
        <dbReference type="PIRNR" id="PIRNR006078"/>
    </source>
</evidence>
<sequence length="387" mass="38474">MQRRIVIAPDSFKGTASAAEVAAAIRRGWQRARSDDECVEVPMADGGEGTTAAIAGSVPGARVVVVTVEGPLGDPVDAELVELPDGTWVVELAETSGIALLERVDRDSCFRASTVGLGQAIRYATEHGARRVLVGLGSSASTDGGAGLLAGLGVRLLDGAGAVIPPGNGGLHALETLDVSGLAPLPVDGVVALTDVVNPLFGELGAASVFGPQKGASADDVPTLEAGLARFAEVLGGAPETSGDVAALTARPGAGAAGGTGFGVLAIGGEISAGAVAVADAIGLPSLVRGADLVITGEGSFDAQSEAGKVPSLVRALAEEEGARFGVIAGRVGLDAEQREALALAGVSILSLSELAGSGQRAMEETLHWVEVAGERMAQALEFQVAG</sequence>
<dbReference type="InterPro" id="IPR018197">
    <property type="entry name" value="Glycerate_kinase_RE-like"/>
</dbReference>
<dbReference type="Gene3D" id="3.40.50.10350">
    <property type="entry name" value="Glycerate kinase, domain 1"/>
    <property type="match status" value="1"/>
</dbReference>
<dbReference type="PANTHER" id="PTHR21599:SF0">
    <property type="entry name" value="GLYCERATE KINASE"/>
    <property type="match status" value="1"/>
</dbReference>
<gene>
    <name evidence="5" type="ORF">F8O03_14800</name>
</gene>
<dbReference type="NCBIfam" id="TIGR00045">
    <property type="entry name" value="glycerate kinase"/>
    <property type="match status" value="1"/>
</dbReference>